<keyword evidence="1" id="KW-0812">Transmembrane</keyword>
<dbReference type="Proteomes" id="UP000092698">
    <property type="component" value="Chromosome"/>
</dbReference>
<dbReference type="AlphaFoldDB" id="A0A1C7D9F1"/>
<reference evidence="2 3" key="1">
    <citation type="submission" date="2016-07" db="EMBL/GenBank/DDBJ databases">
        <title>Complete genome sequence of Altererythrobacter namhicola JCM 16345T, containing esterase-encoding genes.</title>
        <authorList>
            <person name="Cheng H."/>
            <person name="Wu Y.-H."/>
            <person name="Jian S.-L."/>
            <person name="Huo Y.-Y."/>
            <person name="Wang C.-S."/>
            <person name="Xu X.-W."/>
        </authorList>
    </citation>
    <scope>NUCLEOTIDE SEQUENCE [LARGE SCALE GENOMIC DNA]</scope>
    <source>
        <strain evidence="2 3">JCM 16345</strain>
    </source>
</reference>
<name>A0A1C7D9F1_9SPHN</name>
<sequence length="65" mass="6992">MGKLLVIIGATVAVFGGFFMLQGLGIIMWPAESFMLANETWVTNGAIIMVAGLLVVILGRRIGRR</sequence>
<dbReference type="RefSeq" id="WP_067787878.1">
    <property type="nucleotide sequence ID" value="NZ_CP016545.1"/>
</dbReference>
<evidence type="ECO:0000256" key="1">
    <source>
        <dbReference type="SAM" id="Phobius"/>
    </source>
</evidence>
<dbReference type="OrthoDB" id="8374816at2"/>
<protein>
    <submittedName>
        <fullName evidence="2">Uncharacterized protein</fullName>
    </submittedName>
</protein>
<evidence type="ECO:0000313" key="3">
    <source>
        <dbReference type="Proteomes" id="UP000092698"/>
    </source>
</evidence>
<keyword evidence="1" id="KW-1133">Transmembrane helix</keyword>
<dbReference type="KEGG" id="anh:A6F65_01783"/>
<feature type="transmembrane region" description="Helical" evidence="1">
    <location>
        <begin position="41"/>
        <end position="59"/>
    </location>
</feature>
<evidence type="ECO:0000313" key="2">
    <source>
        <dbReference type="EMBL" id="ANU08078.1"/>
    </source>
</evidence>
<dbReference type="EMBL" id="CP016545">
    <property type="protein sequence ID" value="ANU08078.1"/>
    <property type="molecule type" value="Genomic_DNA"/>
</dbReference>
<gene>
    <name evidence="2" type="ORF">A6F65_01783</name>
</gene>
<feature type="transmembrane region" description="Helical" evidence="1">
    <location>
        <begin position="7"/>
        <end position="29"/>
    </location>
</feature>
<keyword evidence="1" id="KW-0472">Membrane</keyword>
<dbReference type="STRING" id="645517.A6F65_01783"/>
<accession>A0A1C7D9F1</accession>
<keyword evidence="3" id="KW-1185">Reference proteome</keyword>
<organism evidence="2 3">
    <name type="scientific">Paraurantiacibacter namhicola</name>
    <dbReference type="NCBI Taxonomy" id="645517"/>
    <lineage>
        <taxon>Bacteria</taxon>
        <taxon>Pseudomonadati</taxon>
        <taxon>Pseudomonadota</taxon>
        <taxon>Alphaproteobacteria</taxon>
        <taxon>Sphingomonadales</taxon>
        <taxon>Erythrobacteraceae</taxon>
        <taxon>Paraurantiacibacter</taxon>
    </lineage>
</organism>
<proteinExistence type="predicted"/>